<dbReference type="PROSITE" id="PS00138">
    <property type="entry name" value="SUBTILASE_SER"/>
    <property type="match status" value="1"/>
</dbReference>
<dbReference type="InterPro" id="IPR023827">
    <property type="entry name" value="Peptidase_S8_Asp-AS"/>
</dbReference>
<dbReference type="GO" id="GO:0006508">
    <property type="term" value="P:proteolysis"/>
    <property type="evidence" value="ECO:0007669"/>
    <property type="project" value="UniProtKB-KW"/>
</dbReference>
<dbReference type="OrthoDB" id="9798386at2"/>
<evidence type="ECO:0000256" key="5">
    <source>
        <dbReference type="PIRSR" id="PIRSR615500-1"/>
    </source>
</evidence>
<dbReference type="PRINTS" id="PR00723">
    <property type="entry name" value="SUBTILISIN"/>
</dbReference>
<dbReference type="InterPro" id="IPR050131">
    <property type="entry name" value="Peptidase_S8_subtilisin-like"/>
</dbReference>
<dbReference type="Proteomes" id="UP000184088">
    <property type="component" value="Unassembled WGS sequence"/>
</dbReference>
<sequence>MTNLLLWTLLARLAKYRMAGSKIDRRLKIKALDKSRSSITAIVQTKTLKNDVIKHFQNCGANIKYELPFIESYVVEIPCENIKRLASHRDVIFISDDSEIKSTLNIATKVIGSNMVNDSGYTGKGIGIAFLDTGVYPHPDLTEPENRIVAFKDFINKKEKPYDDNGHGTHVAGDAAGNGYSSDGKYKGIAPEANIIAVKVLDARGTGNTSDILAGMQWILDNADKYNIRIVSMSLGDKAMLPPFLDPMSRGCERLWRDGLVVTVAAGNNGPDPMTITTPGISPSVITVGALDDRRTVDTSDDTVADFSSRGPTPTGRLKPDVLAPGVNIVSLNRNPLAAGPGSLLLFEKLYRTASGTSMATPMVAGAAALLLQKNPNLTPNQVKKLMQETARPVNGADKYSEGYGLIDINAMLKQV</sequence>
<feature type="domain" description="Peptidase S8/S53" evidence="9">
    <location>
        <begin position="123"/>
        <end position="405"/>
    </location>
</feature>
<dbReference type="PROSITE" id="PS00137">
    <property type="entry name" value="SUBTILASE_HIS"/>
    <property type="match status" value="1"/>
</dbReference>
<dbReference type="EMBL" id="FQVH01000009">
    <property type="protein sequence ID" value="SHE98934.1"/>
    <property type="molecule type" value="Genomic_DNA"/>
</dbReference>
<dbReference type="CDD" id="cd07487">
    <property type="entry name" value="Peptidases_S8_1"/>
    <property type="match status" value="1"/>
</dbReference>
<organism evidence="10 11">
    <name type="scientific">Caldanaerobius fijiensis DSM 17918</name>
    <dbReference type="NCBI Taxonomy" id="1121256"/>
    <lineage>
        <taxon>Bacteria</taxon>
        <taxon>Bacillati</taxon>
        <taxon>Bacillota</taxon>
        <taxon>Clostridia</taxon>
        <taxon>Thermoanaerobacterales</taxon>
        <taxon>Thermoanaerobacteraceae</taxon>
        <taxon>Caldanaerobius</taxon>
    </lineage>
</organism>
<dbReference type="PANTHER" id="PTHR43806:SF65">
    <property type="entry name" value="SERINE PROTEASE APRX"/>
    <property type="match status" value="1"/>
</dbReference>
<dbReference type="Gene3D" id="3.40.50.200">
    <property type="entry name" value="Peptidase S8/S53 domain"/>
    <property type="match status" value="1"/>
</dbReference>
<evidence type="ECO:0000259" key="9">
    <source>
        <dbReference type="Pfam" id="PF00082"/>
    </source>
</evidence>
<feature type="active site" description="Charge relay system" evidence="5 6">
    <location>
        <position position="358"/>
    </location>
</feature>
<feature type="region of interest" description="Disordered" evidence="8">
    <location>
        <begin position="299"/>
        <end position="318"/>
    </location>
</feature>
<dbReference type="InterPro" id="IPR036852">
    <property type="entry name" value="Peptidase_S8/S53_dom_sf"/>
</dbReference>
<dbReference type="SUPFAM" id="SSF52743">
    <property type="entry name" value="Subtilisin-like"/>
    <property type="match status" value="1"/>
</dbReference>
<name>A0A1M4XZ96_9THEO</name>
<feature type="active site" description="Charge relay system" evidence="5 6">
    <location>
        <position position="132"/>
    </location>
</feature>
<dbReference type="InterPro" id="IPR037045">
    <property type="entry name" value="S8pro/Inhibitor_I9_sf"/>
</dbReference>
<evidence type="ECO:0000256" key="8">
    <source>
        <dbReference type="SAM" id="MobiDB-lite"/>
    </source>
</evidence>
<evidence type="ECO:0000313" key="10">
    <source>
        <dbReference type="EMBL" id="SHE98934.1"/>
    </source>
</evidence>
<dbReference type="InterPro" id="IPR023828">
    <property type="entry name" value="Peptidase_S8_Ser-AS"/>
</dbReference>
<dbReference type="GO" id="GO:0004252">
    <property type="term" value="F:serine-type endopeptidase activity"/>
    <property type="evidence" value="ECO:0007669"/>
    <property type="project" value="UniProtKB-UniRule"/>
</dbReference>
<dbReference type="Gene3D" id="3.30.70.80">
    <property type="entry name" value="Peptidase S8 propeptide/proteinase inhibitor I9"/>
    <property type="match status" value="1"/>
</dbReference>
<dbReference type="Pfam" id="PF00082">
    <property type="entry name" value="Peptidase_S8"/>
    <property type="match status" value="1"/>
</dbReference>
<comment type="similarity">
    <text evidence="1 6 7">Belongs to the peptidase S8 family.</text>
</comment>
<evidence type="ECO:0000256" key="3">
    <source>
        <dbReference type="ARBA" id="ARBA00022801"/>
    </source>
</evidence>
<gene>
    <name evidence="10" type="ORF">SAMN02746089_01115</name>
</gene>
<dbReference type="InterPro" id="IPR022398">
    <property type="entry name" value="Peptidase_S8_His-AS"/>
</dbReference>
<dbReference type="InterPro" id="IPR015500">
    <property type="entry name" value="Peptidase_S8_subtilisin-rel"/>
</dbReference>
<dbReference type="RefSeq" id="WP_073342524.1">
    <property type="nucleotide sequence ID" value="NZ_FQVH01000009.1"/>
</dbReference>
<evidence type="ECO:0000256" key="6">
    <source>
        <dbReference type="PROSITE-ProRule" id="PRU01240"/>
    </source>
</evidence>
<dbReference type="PANTHER" id="PTHR43806">
    <property type="entry name" value="PEPTIDASE S8"/>
    <property type="match status" value="1"/>
</dbReference>
<keyword evidence="4 6" id="KW-0720">Serine protease</keyword>
<evidence type="ECO:0000256" key="7">
    <source>
        <dbReference type="RuleBase" id="RU003355"/>
    </source>
</evidence>
<dbReference type="STRING" id="1121256.SAMN02746089_01115"/>
<evidence type="ECO:0000256" key="2">
    <source>
        <dbReference type="ARBA" id="ARBA00022670"/>
    </source>
</evidence>
<reference evidence="10 11" key="1">
    <citation type="submission" date="2016-11" db="EMBL/GenBank/DDBJ databases">
        <authorList>
            <person name="Jaros S."/>
            <person name="Januszkiewicz K."/>
            <person name="Wedrychowicz H."/>
        </authorList>
    </citation>
    <scope>NUCLEOTIDE SEQUENCE [LARGE SCALE GENOMIC DNA]</scope>
    <source>
        <strain evidence="10 11">DSM 17918</strain>
    </source>
</reference>
<keyword evidence="11" id="KW-1185">Reference proteome</keyword>
<dbReference type="AlphaFoldDB" id="A0A1M4XZ96"/>
<evidence type="ECO:0000256" key="4">
    <source>
        <dbReference type="ARBA" id="ARBA00022825"/>
    </source>
</evidence>
<dbReference type="PROSITE" id="PS51892">
    <property type="entry name" value="SUBTILASE"/>
    <property type="match status" value="1"/>
</dbReference>
<keyword evidence="3 6" id="KW-0378">Hydrolase</keyword>
<accession>A0A1M4XZ96</accession>
<dbReference type="InterPro" id="IPR000209">
    <property type="entry name" value="Peptidase_S8/S53_dom"/>
</dbReference>
<evidence type="ECO:0000256" key="1">
    <source>
        <dbReference type="ARBA" id="ARBA00011073"/>
    </source>
</evidence>
<evidence type="ECO:0000313" key="11">
    <source>
        <dbReference type="Proteomes" id="UP000184088"/>
    </source>
</evidence>
<proteinExistence type="inferred from homology"/>
<feature type="active site" description="Charge relay system" evidence="5 6">
    <location>
        <position position="167"/>
    </location>
</feature>
<keyword evidence="2 6" id="KW-0645">Protease</keyword>
<dbReference type="PROSITE" id="PS00136">
    <property type="entry name" value="SUBTILASE_ASP"/>
    <property type="match status" value="1"/>
</dbReference>
<protein>
    <submittedName>
        <fullName evidence="10">Serine protease AprX</fullName>
    </submittedName>
</protein>